<dbReference type="SUPFAM" id="SSF51206">
    <property type="entry name" value="cAMP-binding domain-like"/>
    <property type="match status" value="1"/>
</dbReference>
<dbReference type="GO" id="GO:0006355">
    <property type="term" value="P:regulation of DNA-templated transcription"/>
    <property type="evidence" value="ECO:0007669"/>
    <property type="project" value="InterPro"/>
</dbReference>
<keyword evidence="11" id="KW-1185">Reference proteome</keyword>
<dbReference type="Gene3D" id="3.40.50.2300">
    <property type="match status" value="1"/>
</dbReference>
<dbReference type="GO" id="GO:0000976">
    <property type="term" value="F:transcription cis-regulatory region binding"/>
    <property type="evidence" value="ECO:0007669"/>
    <property type="project" value="TreeGrafter"/>
</dbReference>
<dbReference type="GO" id="GO:0005829">
    <property type="term" value="C:cytosol"/>
    <property type="evidence" value="ECO:0007669"/>
    <property type="project" value="TreeGrafter"/>
</dbReference>
<dbReference type="Pfam" id="PF13545">
    <property type="entry name" value="HTH_Crp_2"/>
    <property type="match status" value="1"/>
</dbReference>
<evidence type="ECO:0000259" key="7">
    <source>
        <dbReference type="PROSITE" id="PS50042"/>
    </source>
</evidence>
<evidence type="ECO:0000256" key="5">
    <source>
        <dbReference type="ARBA" id="ARBA00023163"/>
    </source>
</evidence>
<protein>
    <submittedName>
        <fullName evidence="10">CRP-like cAMP-binding protein/CheY-like chemotaxis protein</fullName>
    </submittedName>
</protein>
<keyword evidence="3" id="KW-0805">Transcription regulation</keyword>
<dbReference type="PROSITE" id="PS50042">
    <property type="entry name" value="CNMP_BINDING_3"/>
    <property type="match status" value="1"/>
</dbReference>
<dbReference type="AlphaFoldDB" id="A0A839GHU4"/>
<evidence type="ECO:0000256" key="2">
    <source>
        <dbReference type="ARBA" id="ARBA00023012"/>
    </source>
</evidence>
<evidence type="ECO:0000256" key="1">
    <source>
        <dbReference type="ARBA" id="ARBA00022553"/>
    </source>
</evidence>
<dbReference type="Pfam" id="PF00027">
    <property type="entry name" value="cNMP_binding"/>
    <property type="match status" value="1"/>
</dbReference>
<dbReference type="Gene3D" id="2.60.120.10">
    <property type="entry name" value="Jelly Rolls"/>
    <property type="match status" value="1"/>
</dbReference>
<evidence type="ECO:0000256" key="6">
    <source>
        <dbReference type="PROSITE-ProRule" id="PRU00169"/>
    </source>
</evidence>
<dbReference type="Proteomes" id="UP000563094">
    <property type="component" value="Unassembled WGS sequence"/>
</dbReference>
<dbReference type="GO" id="GO:0000156">
    <property type="term" value="F:phosphorelay response regulator activity"/>
    <property type="evidence" value="ECO:0007669"/>
    <property type="project" value="TreeGrafter"/>
</dbReference>
<dbReference type="InterPro" id="IPR000595">
    <property type="entry name" value="cNMP-bd_dom"/>
</dbReference>
<dbReference type="InterPro" id="IPR039420">
    <property type="entry name" value="WalR-like"/>
</dbReference>
<evidence type="ECO:0000259" key="9">
    <source>
        <dbReference type="PROSITE" id="PS51063"/>
    </source>
</evidence>
<dbReference type="EMBL" id="JACJIQ010000019">
    <property type="protein sequence ID" value="MBA9079224.1"/>
    <property type="molecule type" value="Genomic_DNA"/>
</dbReference>
<keyword evidence="4" id="KW-0238">DNA-binding</keyword>
<dbReference type="InterPro" id="IPR014710">
    <property type="entry name" value="RmlC-like_jellyroll"/>
</dbReference>
<dbReference type="RefSeq" id="WP_066835910.1">
    <property type="nucleotide sequence ID" value="NZ_JACJIQ010000019.1"/>
</dbReference>
<sequence length="355" mass="40837">MKKILLIEDNQEIRENTAEILTLANYEVVEAENGKVGVDLARKEQPDLIICDIMMPQLDGYGVLHLLSKSPETSSIPFVFLTAKSEKEDFRKGMKLGADDYLIKPFDDLELLDAVEMRLRKNEILKAEFQKNVEGLDNFIQEAKGYEDLNKLISDERRITVYKKKHNLFLEGKYPNALYFLSKGKVKTYKVNEDGREYITNLYKDGDFIGYLDLLEENAYRESAMAMEDAEVYLIPKEDFFTLLHQNRDVANKFIKILSDNLADREDRLLKLAYNSVRKRVAEALLLVEKQYKQEGVAADTTEMSISRDDLASIVGASKETVIRTLADFKDEKLIDTRGSKIFILNSQKLAKMRN</sequence>
<accession>A0A839GHU4</accession>
<dbReference type="CDD" id="cd00038">
    <property type="entry name" value="CAP_ED"/>
    <property type="match status" value="1"/>
</dbReference>
<evidence type="ECO:0000313" key="10">
    <source>
        <dbReference type="EMBL" id="MBA9079224.1"/>
    </source>
</evidence>
<comment type="caution">
    <text evidence="10">The sequence shown here is derived from an EMBL/GenBank/DDBJ whole genome shotgun (WGS) entry which is preliminary data.</text>
</comment>
<dbReference type="PANTHER" id="PTHR48111">
    <property type="entry name" value="REGULATOR OF RPOS"/>
    <property type="match status" value="1"/>
</dbReference>
<keyword evidence="5" id="KW-0804">Transcription</keyword>
<dbReference type="CDD" id="cd17574">
    <property type="entry name" value="REC_OmpR"/>
    <property type="match status" value="1"/>
</dbReference>
<dbReference type="InterPro" id="IPR018490">
    <property type="entry name" value="cNMP-bd_dom_sf"/>
</dbReference>
<feature type="domain" description="HTH crp-type" evidence="9">
    <location>
        <begin position="275"/>
        <end position="348"/>
    </location>
</feature>
<gene>
    <name evidence="10" type="ORF">FHS90_003959</name>
</gene>
<feature type="domain" description="Response regulatory" evidence="8">
    <location>
        <begin position="3"/>
        <end position="119"/>
    </location>
</feature>
<dbReference type="InterPro" id="IPR036388">
    <property type="entry name" value="WH-like_DNA-bd_sf"/>
</dbReference>
<dbReference type="SMART" id="SM00100">
    <property type="entry name" value="cNMP"/>
    <property type="match status" value="1"/>
</dbReference>
<dbReference type="PRINTS" id="PR00034">
    <property type="entry name" value="HTHCRP"/>
</dbReference>
<feature type="domain" description="Cyclic nucleotide-binding" evidence="7">
    <location>
        <begin position="153"/>
        <end position="261"/>
    </location>
</feature>
<evidence type="ECO:0000259" key="8">
    <source>
        <dbReference type="PROSITE" id="PS50110"/>
    </source>
</evidence>
<dbReference type="SUPFAM" id="SSF46785">
    <property type="entry name" value="Winged helix' DNA-binding domain"/>
    <property type="match status" value="1"/>
</dbReference>
<dbReference type="PROSITE" id="PS51063">
    <property type="entry name" value="HTH_CRP_2"/>
    <property type="match status" value="1"/>
</dbReference>
<dbReference type="SMART" id="SM00419">
    <property type="entry name" value="HTH_CRP"/>
    <property type="match status" value="1"/>
</dbReference>
<dbReference type="GO" id="GO:0032993">
    <property type="term" value="C:protein-DNA complex"/>
    <property type="evidence" value="ECO:0007669"/>
    <property type="project" value="TreeGrafter"/>
</dbReference>
<proteinExistence type="predicted"/>
<dbReference type="SUPFAM" id="SSF52172">
    <property type="entry name" value="CheY-like"/>
    <property type="match status" value="1"/>
</dbReference>
<evidence type="ECO:0000256" key="4">
    <source>
        <dbReference type="ARBA" id="ARBA00023125"/>
    </source>
</evidence>
<evidence type="ECO:0000256" key="3">
    <source>
        <dbReference type="ARBA" id="ARBA00023015"/>
    </source>
</evidence>
<organism evidence="10 11">
    <name type="scientific">Rufibacter quisquiliarum</name>
    <dbReference type="NCBI Taxonomy" id="1549639"/>
    <lineage>
        <taxon>Bacteria</taxon>
        <taxon>Pseudomonadati</taxon>
        <taxon>Bacteroidota</taxon>
        <taxon>Cytophagia</taxon>
        <taxon>Cytophagales</taxon>
        <taxon>Hymenobacteraceae</taxon>
        <taxon>Rufibacter</taxon>
    </lineage>
</organism>
<evidence type="ECO:0000313" key="11">
    <source>
        <dbReference type="Proteomes" id="UP000563094"/>
    </source>
</evidence>
<dbReference type="Gene3D" id="1.10.10.10">
    <property type="entry name" value="Winged helix-like DNA-binding domain superfamily/Winged helix DNA-binding domain"/>
    <property type="match status" value="1"/>
</dbReference>
<keyword evidence="2" id="KW-0902">Two-component regulatory system</keyword>
<dbReference type="SMART" id="SM00448">
    <property type="entry name" value="REC"/>
    <property type="match status" value="1"/>
</dbReference>
<dbReference type="InterPro" id="IPR012318">
    <property type="entry name" value="HTH_CRP"/>
</dbReference>
<name>A0A839GHU4_9BACT</name>
<dbReference type="InterPro" id="IPR001789">
    <property type="entry name" value="Sig_transdc_resp-reg_receiver"/>
</dbReference>
<dbReference type="InterPro" id="IPR036390">
    <property type="entry name" value="WH_DNA-bd_sf"/>
</dbReference>
<dbReference type="InterPro" id="IPR011006">
    <property type="entry name" value="CheY-like_superfamily"/>
</dbReference>
<dbReference type="Pfam" id="PF00072">
    <property type="entry name" value="Response_reg"/>
    <property type="match status" value="1"/>
</dbReference>
<dbReference type="PANTHER" id="PTHR48111:SF4">
    <property type="entry name" value="DNA-BINDING DUAL TRANSCRIPTIONAL REGULATOR OMPR"/>
    <property type="match status" value="1"/>
</dbReference>
<dbReference type="PROSITE" id="PS50110">
    <property type="entry name" value="RESPONSE_REGULATORY"/>
    <property type="match status" value="1"/>
</dbReference>
<feature type="modified residue" description="4-aspartylphosphate" evidence="6">
    <location>
        <position position="52"/>
    </location>
</feature>
<keyword evidence="1 6" id="KW-0597">Phosphoprotein</keyword>
<reference evidence="10 11" key="1">
    <citation type="submission" date="2020-08" db="EMBL/GenBank/DDBJ databases">
        <title>Genomic Encyclopedia of Type Strains, Phase IV (KMG-IV): sequencing the most valuable type-strain genomes for metagenomic binning, comparative biology and taxonomic classification.</title>
        <authorList>
            <person name="Goeker M."/>
        </authorList>
    </citation>
    <scope>NUCLEOTIDE SEQUENCE [LARGE SCALE GENOMIC DNA]</scope>
    <source>
        <strain evidence="10 11">DSM 29854</strain>
    </source>
</reference>